<dbReference type="Proteomes" id="UP000625711">
    <property type="component" value="Unassembled WGS sequence"/>
</dbReference>
<dbReference type="AlphaFoldDB" id="A0A834I484"/>
<proteinExistence type="predicted"/>
<reference evidence="1" key="1">
    <citation type="submission" date="2020-08" db="EMBL/GenBank/DDBJ databases">
        <title>Genome sequencing and assembly of the red palm weevil Rhynchophorus ferrugineus.</title>
        <authorList>
            <person name="Dias G.B."/>
            <person name="Bergman C.M."/>
            <person name="Manee M."/>
        </authorList>
    </citation>
    <scope>NUCLEOTIDE SEQUENCE</scope>
    <source>
        <strain evidence="1">AA-2017</strain>
        <tissue evidence="1">Whole larva</tissue>
    </source>
</reference>
<gene>
    <name evidence="1" type="ORF">GWI33_013170</name>
</gene>
<organism evidence="1 2">
    <name type="scientific">Rhynchophorus ferrugineus</name>
    <name type="common">Red palm weevil</name>
    <name type="synonym">Curculio ferrugineus</name>
    <dbReference type="NCBI Taxonomy" id="354439"/>
    <lineage>
        <taxon>Eukaryota</taxon>
        <taxon>Metazoa</taxon>
        <taxon>Ecdysozoa</taxon>
        <taxon>Arthropoda</taxon>
        <taxon>Hexapoda</taxon>
        <taxon>Insecta</taxon>
        <taxon>Pterygota</taxon>
        <taxon>Neoptera</taxon>
        <taxon>Endopterygota</taxon>
        <taxon>Coleoptera</taxon>
        <taxon>Polyphaga</taxon>
        <taxon>Cucujiformia</taxon>
        <taxon>Curculionidae</taxon>
        <taxon>Dryophthorinae</taxon>
        <taxon>Rhynchophorus</taxon>
    </lineage>
</organism>
<evidence type="ECO:0000313" key="1">
    <source>
        <dbReference type="EMBL" id="KAF7274145.1"/>
    </source>
</evidence>
<sequence length="80" mass="8886">MQTGEQNTNNKVVKTLSIIYREYAGYAGGKRLSNTLAKSGQVAQQAKIWILQSQLEESKQSIFQALSAEITAMFLPRNGH</sequence>
<protein>
    <submittedName>
        <fullName evidence="1">Uncharacterized protein</fullName>
    </submittedName>
</protein>
<keyword evidence="2" id="KW-1185">Reference proteome</keyword>
<evidence type="ECO:0000313" key="2">
    <source>
        <dbReference type="Proteomes" id="UP000625711"/>
    </source>
</evidence>
<dbReference type="EMBL" id="JAACXV010013053">
    <property type="protein sequence ID" value="KAF7274145.1"/>
    <property type="molecule type" value="Genomic_DNA"/>
</dbReference>
<comment type="caution">
    <text evidence="1">The sequence shown here is derived from an EMBL/GenBank/DDBJ whole genome shotgun (WGS) entry which is preliminary data.</text>
</comment>
<name>A0A834I484_RHYFE</name>
<accession>A0A834I484</accession>